<feature type="region of interest" description="Disordered" evidence="1">
    <location>
        <begin position="226"/>
        <end position="394"/>
    </location>
</feature>
<feature type="compositionally biased region" description="Polar residues" evidence="1">
    <location>
        <begin position="229"/>
        <end position="256"/>
    </location>
</feature>
<dbReference type="GeneID" id="24096831"/>
<feature type="compositionally biased region" description="Polar residues" evidence="1">
    <location>
        <begin position="361"/>
        <end position="376"/>
    </location>
</feature>
<feature type="compositionally biased region" description="Polar residues" evidence="1">
    <location>
        <begin position="263"/>
        <end position="275"/>
    </location>
</feature>
<dbReference type="InterPro" id="IPR004354">
    <property type="entry name" value="Meiotic_Rec114"/>
</dbReference>
<evidence type="ECO:0000256" key="1">
    <source>
        <dbReference type="SAM" id="MobiDB-lite"/>
    </source>
</evidence>
<dbReference type="Pfam" id="PF03525">
    <property type="entry name" value="Meiotic_rec114"/>
    <property type="match status" value="1"/>
</dbReference>
<evidence type="ECO:0000313" key="3">
    <source>
        <dbReference type="Proteomes" id="UP000006352"/>
    </source>
</evidence>
<feature type="compositionally biased region" description="Polar residues" evidence="1">
    <location>
        <begin position="324"/>
        <end position="339"/>
    </location>
</feature>
<keyword evidence="3" id="KW-1185">Reference proteome</keyword>
<proteinExistence type="predicted"/>
<gene>
    <name evidence="2" type="ORF">FIBRA_03992</name>
</gene>
<dbReference type="AlphaFoldDB" id="J4GNV2"/>
<reference evidence="2 3" key="1">
    <citation type="journal article" date="2012" name="Appl. Environ. Microbiol.">
        <title>Short-read sequencing for genomic analysis of the brown rot fungus Fibroporia radiculosa.</title>
        <authorList>
            <person name="Tang J.D."/>
            <person name="Perkins A.D."/>
            <person name="Sonstegard T.S."/>
            <person name="Schroeder S.G."/>
            <person name="Burgess S.C."/>
            <person name="Diehl S.V."/>
        </authorList>
    </citation>
    <scope>NUCLEOTIDE SEQUENCE [LARGE SCALE GENOMIC DNA]</scope>
    <source>
        <strain evidence="2 3">TFFH 294</strain>
    </source>
</reference>
<dbReference type="Proteomes" id="UP000006352">
    <property type="component" value="Unassembled WGS sequence"/>
</dbReference>
<dbReference type="OrthoDB" id="3364736at2759"/>
<evidence type="ECO:0000313" key="2">
    <source>
        <dbReference type="EMBL" id="CCM01920.1"/>
    </source>
</evidence>
<dbReference type="EMBL" id="HE797056">
    <property type="protein sequence ID" value="CCM01920.1"/>
    <property type="molecule type" value="Genomic_DNA"/>
</dbReference>
<dbReference type="GO" id="GO:0007131">
    <property type="term" value="P:reciprocal meiotic recombination"/>
    <property type="evidence" value="ECO:0007669"/>
    <property type="project" value="InterPro"/>
</dbReference>
<name>J4GNV2_9APHY</name>
<sequence length="465" mass="50118">MSHSTTATTVYDLLKYSRSSAQVNGTANQAEEWQHFSNPTIRLFVDVKKSSVGELESFKTRVVWSLNAGNDTMDVDQREVVFEDLDLLTFSSMNQIQMAQGFPLKAVYRDAVVGFRYLYPRTIPVGTPPTDLSKDVQSYKRFQITFQTVSFATSFINSIKYICPCKATNPVLPGHTINRAATMMQRANAPAPIVSIAPSSRTANSIASHPASVRFSKTSIESLIHPNNAPANEQQSQFSSDSAGAVSVNEQLSSLNDDPARTTGVTPLQISSSGQHPGDTRDLEASSQGTDTSWRAPLSYAPNAPVQSGIHTHGRARAGLPSSDDPNVSRPSSAITASSVLPDCSACTSSQAPVGIPEPVSDSTWSVSTPSRTQSDMGPPPVPPHTTAPAQMSTSQTMGLTPTANVIAPATESFLTSLSDSVYPYNLSRADLESLVARIVREDGFVKLLEDLDSMWKIKGFLRQI</sequence>
<protein>
    <submittedName>
        <fullName evidence="2">Uncharacterized protein</fullName>
    </submittedName>
</protein>
<dbReference type="RefSeq" id="XP_012181203.1">
    <property type="nucleotide sequence ID" value="XM_012325813.1"/>
</dbReference>
<accession>J4GNV2</accession>
<dbReference type="InParanoid" id="J4GNV2"/>
<organism evidence="2 3">
    <name type="scientific">Fibroporia radiculosa</name>
    <dbReference type="NCBI Taxonomy" id="599839"/>
    <lineage>
        <taxon>Eukaryota</taxon>
        <taxon>Fungi</taxon>
        <taxon>Dikarya</taxon>
        <taxon>Basidiomycota</taxon>
        <taxon>Agaricomycotina</taxon>
        <taxon>Agaricomycetes</taxon>
        <taxon>Polyporales</taxon>
        <taxon>Fibroporiaceae</taxon>
        <taxon>Fibroporia</taxon>
    </lineage>
</organism>
<dbReference type="HOGENOM" id="CLU_042827_0_0_1"/>